<keyword evidence="1" id="KW-1133">Transmembrane helix</keyword>
<organism evidence="2 3">
    <name type="scientific">Pseudidiomarina maritima</name>
    <dbReference type="NCBI Taxonomy" id="519453"/>
    <lineage>
        <taxon>Bacteria</taxon>
        <taxon>Pseudomonadati</taxon>
        <taxon>Pseudomonadota</taxon>
        <taxon>Gammaproteobacteria</taxon>
        <taxon>Alteromonadales</taxon>
        <taxon>Idiomarinaceae</taxon>
        <taxon>Pseudidiomarina</taxon>
    </lineage>
</organism>
<accession>A0A1I6HYV4</accession>
<evidence type="ECO:0000256" key="1">
    <source>
        <dbReference type="SAM" id="Phobius"/>
    </source>
</evidence>
<feature type="transmembrane region" description="Helical" evidence="1">
    <location>
        <begin position="78"/>
        <end position="96"/>
    </location>
</feature>
<keyword evidence="3" id="KW-1185">Reference proteome</keyword>
<name>A0A1I6HYV4_9GAMM</name>
<feature type="transmembrane region" description="Helical" evidence="1">
    <location>
        <begin position="43"/>
        <end position="72"/>
    </location>
</feature>
<evidence type="ECO:0000313" key="3">
    <source>
        <dbReference type="Proteomes" id="UP000199424"/>
    </source>
</evidence>
<dbReference type="Proteomes" id="UP000199424">
    <property type="component" value="Unassembled WGS sequence"/>
</dbReference>
<sequence>MQRKTNIVWIILAIVAALFFADEILGFVGAILGIVFSIGLTGLLVLALAAGAFALAVFVGCSVGLALTIAVVALVMSLFGWLLPYLVVGFLVYLAVRKKPNTV</sequence>
<dbReference type="RefSeq" id="WP_092858624.1">
    <property type="nucleotide sequence ID" value="NZ_FOYU01000004.1"/>
</dbReference>
<feature type="transmembrane region" description="Helical" evidence="1">
    <location>
        <begin position="6"/>
        <end position="36"/>
    </location>
</feature>
<evidence type="ECO:0000313" key="2">
    <source>
        <dbReference type="EMBL" id="SFR59631.1"/>
    </source>
</evidence>
<dbReference type="EMBL" id="FOYU01000004">
    <property type="protein sequence ID" value="SFR59631.1"/>
    <property type="molecule type" value="Genomic_DNA"/>
</dbReference>
<gene>
    <name evidence="2" type="ORF">SAMN04488070_2265</name>
</gene>
<protein>
    <submittedName>
        <fullName evidence="2">Uncharacterized protein</fullName>
    </submittedName>
</protein>
<keyword evidence="1" id="KW-0812">Transmembrane</keyword>
<reference evidence="3" key="1">
    <citation type="submission" date="2016-10" db="EMBL/GenBank/DDBJ databases">
        <authorList>
            <person name="Varghese N."/>
            <person name="Submissions S."/>
        </authorList>
    </citation>
    <scope>NUCLEOTIDE SEQUENCE [LARGE SCALE GENOMIC DNA]</scope>
    <source>
        <strain evidence="3">CGMCC 1.7285</strain>
    </source>
</reference>
<keyword evidence="1" id="KW-0472">Membrane</keyword>
<proteinExistence type="predicted"/>
<dbReference type="AlphaFoldDB" id="A0A1I6HYV4"/>